<name>A0ABP0MQP8_9DINO</name>
<evidence type="ECO:0000256" key="2">
    <source>
        <dbReference type="SAM" id="SignalP"/>
    </source>
</evidence>
<feature type="signal peptide" evidence="2">
    <location>
        <begin position="1"/>
        <end position="26"/>
    </location>
</feature>
<evidence type="ECO:0000256" key="1">
    <source>
        <dbReference type="SAM" id="Phobius"/>
    </source>
</evidence>
<keyword evidence="1" id="KW-0472">Membrane</keyword>
<feature type="chain" id="PRO_5045029343" description="ADP,ATP carrier protein" evidence="2">
    <location>
        <begin position="27"/>
        <end position="283"/>
    </location>
</feature>
<organism evidence="4 5">
    <name type="scientific">Durusdinium trenchii</name>
    <dbReference type="NCBI Taxonomy" id="1381693"/>
    <lineage>
        <taxon>Eukaryota</taxon>
        <taxon>Sar</taxon>
        <taxon>Alveolata</taxon>
        <taxon>Dinophyceae</taxon>
        <taxon>Suessiales</taxon>
        <taxon>Symbiodiniaceae</taxon>
        <taxon>Durusdinium</taxon>
    </lineage>
</organism>
<reference evidence="4 5" key="1">
    <citation type="submission" date="2024-02" db="EMBL/GenBank/DDBJ databases">
        <authorList>
            <person name="Chen Y."/>
            <person name="Shah S."/>
            <person name="Dougan E. K."/>
            <person name="Thang M."/>
            <person name="Chan C."/>
        </authorList>
    </citation>
    <scope>NUCLEOTIDE SEQUENCE [LARGE SCALE GENOMIC DNA]</scope>
</reference>
<evidence type="ECO:0000313" key="5">
    <source>
        <dbReference type="Proteomes" id="UP001642464"/>
    </source>
</evidence>
<dbReference type="EMBL" id="CAXAMM010023447">
    <property type="protein sequence ID" value="CAK9053643.1"/>
    <property type="molecule type" value="Genomic_DNA"/>
</dbReference>
<evidence type="ECO:0008006" key="6">
    <source>
        <dbReference type="Google" id="ProtNLM"/>
    </source>
</evidence>
<feature type="transmembrane region" description="Helical" evidence="1">
    <location>
        <begin position="143"/>
        <end position="160"/>
    </location>
</feature>
<gene>
    <name evidence="3" type="ORF">SCF082_LOCUS29204</name>
    <name evidence="4" type="ORF">SCF082_LOCUS29285</name>
</gene>
<sequence>MPRRPRRPRPAARAAALAALAGAGTAFAPQLPQRAPGGRNWSKKMVGPISQAAYATIVSRPVPTALGAGLVAALLQAMVSAVVEPIGNRVLVLRVKVIQAIKESQPSAMLRFFKTTLVTNLLQLPLFEAVLALASAFPVPATLQGTFTGFVFATVTLPIMNIRYRKSMQLPVHLSNIYEAYIPTVGRDMLYGAVRRYATAYLVGLGGASVCATSPEVLLLAVVAARVASTPFNEWRGYLLQTKQSRLTIQEFFKLSNFARSTIVGILQGLTLAMGYAVGRAFF</sequence>
<evidence type="ECO:0000313" key="4">
    <source>
        <dbReference type="EMBL" id="CAK9053816.1"/>
    </source>
</evidence>
<keyword evidence="1" id="KW-0812">Transmembrane</keyword>
<comment type="caution">
    <text evidence="4">The sequence shown here is derived from an EMBL/GenBank/DDBJ whole genome shotgun (WGS) entry which is preliminary data.</text>
</comment>
<keyword evidence="1" id="KW-1133">Transmembrane helix</keyword>
<dbReference type="EMBL" id="CAXAMM010023558">
    <property type="protein sequence ID" value="CAK9053816.1"/>
    <property type="molecule type" value="Genomic_DNA"/>
</dbReference>
<protein>
    <recommendedName>
        <fullName evidence="6">ADP,ATP carrier protein</fullName>
    </recommendedName>
</protein>
<evidence type="ECO:0000313" key="3">
    <source>
        <dbReference type="EMBL" id="CAK9053643.1"/>
    </source>
</evidence>
<feature type="transmembrane region" description="Helical" evidence="1">
    <location>
        <begin position="117"/>
        <end position="137"/>
    </location>
</feature>
<keyword evidence="5" id="KW-1185">Reference proteome</keyword>
<dbReference type="Proteomes" id="UP001642464">
    <property type="component" value="Unassembled WGS sequence"/>
</dbReference>
<keyword evidence="2" id="KW-0732">Signal</keyword>
<accession>A0ABP0MQP8</accession>
<proteinExistence type="predicted"/>